<sequence>MMGPPELATAEAAVRRGGYGGPMLGYPTAGPPSTARRTLCMPSPAPRAVDMGVCTCVFLPGPLPSHLSSSEAAVTRSASQTVMTRPSRGEKGGSG</sequence>
<proteinExistence type="predicted"/>
<evidence type="ECO:0000313" key="2">
    <source>
        <dbReference type="EMBL" id="PPQ91903.1"/>
    </source>
</evidence>
<evidence type="ECO:0000313" key="3">
    <source>
        <dbReference type="Proteomes" id="UP000283269"/>
    </source>
</evidence>
<name>A0A409XM94_PSICY</name>
<evidence type="ECO:0000256" key="1">
    <source>
        <dbReference type="SAM" id="MobiDB-lite"/>
    </source>
</evidence>
<keyword evidence="3" id="KW-1185">Reference proteome</keyword>
<protein>
    <submittedName>
        <fullName evidence="2">Uncharacterized protein</fullName>
    </submittedName>
</protein>
<accession>A0A409XM94</accession>
<dbReference type="InParanoid" id="A0A409XM94"/>
<dbReference type="AlphaFoldDB" id="A0A409XM94"/>
<reference evidence="2 3" key="1">
    <citation type="journal article" date="2018" name="Evol. Lett.">
        <title>Horizontal gene cluster transfer increased hallucinogenic mushroom diversity.</title>
        <authorList>
            <person name="Reynolds H.T."/>
            <person name="Vijayakumar V."/>
            <person name="Gluck-Thaler E."/>
            <person name="Korotkin H.B."/>
            <person name="Matheny P.B."/>
            <person name="Slot J.C."/>
        </authorList>
    </citation>
    <scope>NUCLEOTIDE SEQUENCE [LARGE SCALE GENOMIC DNA]</scope>
    <source>
        <strain evidence="2 3">2631</strain>
    </source>
</reference>
<feature type="region of interest" description="Disordered" evidence="1">
    <location>
        <begin position="67"/>
        <end position="95"/>
    </location>
</feature>
<comment type="caution">
    <text evidence="2">The sequence shown here is derived from an EMBL/GenBank/DDBJ whole genome shotgun (WGS) entry which is preliminary data.</text>
</comment>
<organism evidence="2 3">
    <name type="scientific">Psilocybe cyanescens</name>
    <dbReference type="NCBI Taxonomy" id="93625"/>
    <lineage>
        <taxon>Eukaryota</taxon>
        <taxon>Fungi</taxon>
        <taxon>Dikarya</taxon>
        <taxon>Basidiomycota</taxon>
        <taxon>Agaricomycotina</taxon>
        <taxon>Agaricomycetes</taxon>
        <taxon>Agaricomycetidae</taxon>
        <taxon>Agaricales</taxon>
        <taxon>Agaricineae</taxon>
        <taxon>Strophariaceae</taxon>
        <taxon>Psilocybe</taxon>
    </lineage>
</organism>
<dbReference type="EMBL" id="NHYD01001216">
    <property type="protein sequence ID" value="PPQ91903.1"/>
    <property type="molecule type" value="Genomic_DNA"/>
</dbReference>
<gene>
    <name evidence="2" type="ORF">CVT25_001170</name>
</gene>
<dbReference type="Proteomes" id="UP000283269">
    <property type="component" value="Unassembled WGS sequence"/>
</dbReference>